<sequence length="188" mass="19526">MADARMHNPIIEALIDDLAGLLRDADAVQRRLDLVRAAIAENAALLAEAAAQIAQARRRLVAAAAADAGASPRAPSSEELGLLLALDDPEVTARAADYAEAAGRAERIRQRGLLLFGALGFLLMSRALCFASARARLLPGLLLTVAAAYALAYFASCGAVVPGPASLLRISVLLLCFLFGIPVVGNLA</sequence>
<organism evidence="3 4">
    <name type="scientific">Urochloa decumbens</name>
    <dbReference type="NCBI Taxonomy" id="240449"/>
    <lineage>
        <taxon>Eukaryota</taxon>
        <taxon>Viridiplantae</taxon>
        <taxon>Streptophyta</taxon>
        <taxon>Embryophyta</taxon>
        <taxon>Tracheophyta</taxon>
        <taxon>Spermatophyta</taxon>
        <taxon>Magnoliopsida</taxon>
        <taxon>Liliopsida</taxon>
        <taxon>Poales</taxon>
        <taxon>Poaceae</taxon>
        <taxon>PACMAD clade</taxon>
        <taxon>Panicoideae</taxon>
        <taxon>Panicodae</taxon>
        <taxon>Paniceae</taxon>
        <taxon>Melinidinae</taxon>
        <taxon>Urochloa</taxon>
    </lineage>
</organism>
<proteinExistence type="predicted"/>
<keyword evidence="2" id="KW-0472">Membrane</keyword>
<evidence type="ECO:0000313" key="3">
    <source>
        <dbReference type="EMBL" id="CAL4954961.1"/>
    </source>
</evidence>
<feature type="transmembrane region" description="Helical" evidence="2">
    <location>
        <begin position="167"/>
        <end position="185"/>
    </location>
</feature>
<keyword evidence="1" id="KW-0175">Coiled coil</keyword>
<evidence type="ECO:0000256" key="1">
    <source>
        <dbReference type="SAM" id="Coils"/>
    </source>
</evidence>
<dbReference type="EMBL" id="OZ075128">
    <property type="protein sequence ID" value="CAL4954961.1"/>
    <property type="molecule type" value="Genomic_DNA"/>
</dbReference>
<feature type="coiled-coil region" evidence="1">
    <location>
        <begin position="11"/>
        <end position="66"/>
    </location>
</feature>
<name>A0ABC8Z4P4_9POAL</name>
<keyword evidence="2" id="KW-1133">Transmembrane helix</keyword>
<dbReference type="AlphaFoldDB" id="A0ABC8Z4P4"/>
<gene>
    <name evidence="3" type="ORF">URODEC1_LOCUS41137</name>
</gene>
<keyword evidence="4" id="KW-1185">Reference proteome</keyword>
<reference evidence="3" key="1">
    <citation type="submission" date="2024-10" db="EMBL/GenBank/DDBJ databases">
        <authorList>
            <person name="Ryan C."/>
        </authorList>
    </citation>
    <scope>NUCLEOTIDE SEQUENCE [LARGE SCALE GENOMIC DNA]</scope>
</reference>
<accession>A0ABC8Z4P4</accession>
<evidence type="ECO:0000256" key="2">
    <source>
        <dbReference type="SAM" id="Phobius"/>
    </source>
</evidence>
<keyword evidence="2" id="KW-0812">Transmembrane</keyword>
<feature type="transmembrane region" description="Helical" evidence="2">
    <location>
        <begin position="113"/>
        <end position="133"/>
    </location>
</feature>
<dbReference type="Proteomes" id="UP001497457">
    <property type="component" value="Chromosome 18b"/>
</dbReference>
<protein>
    <submittedName>
        <fullName evidence="3">Uncharacterized protein</fullName>
    </submittedName>
</protein>
<feature type="transmembrane region" description="Helical" evidence="2">
    <location>
        <begin position="139"/>
        <end position="160"/>
    </location>
</feature>
<evidence type="ECO:0000313" key="4">
    <source>
        <dbReference type="Proteomes" id="UP001497457"/>
    </source>
</evidence>